<evidence type="ECO:0000256" key="3">
    <source>
        <dbReference type="ARBA" id="ARBA00022448"/>
    </source>
</evidence>
<dbReference type="GO" id="GO:0033214">
    <property type="term" value="P:siderophore-iron import into cell"/>
    <property type="evidence" value="ECO:0007669"/>
    <property type="project" value="TreeGrafter"/>
</dbReference>
<organism evidence="9 10">
    <name type="scientific">Agrobacterium fabrum</name>
    <dbReference type="NCBI Taxonomy" id="1176649"/>
    <lineage>
        <taxon>Bacteria</taxon>
        <taxon>Pseudomonadati</taxon>
        <taxon>Pseudomonadota</taxon>
        <taxon>Alphaproteobacteria</taxon>
        <taxon>Hyphomicrobiales</taxon>
        <taxon>Rhizobiaceae</taxon>
        <taxon>Rhizobium/Agrobacterium group</taxon>
        <taxon>Agrobacterium</taxon>
        <taxon>Agrobacterium tumefaciens complex</taxon>
    </lineage>
</organism>
<dbReference type="SUPFAM" id="SSF81345">
    <property type="entry name" value="ABC transporter involved in vitamin B12 uptake, BtuC"/>
    <property type="match status" value="1"/>
</dbReference>
<sequence>MTRAITVLIILNLLAVIAAMIWGDQSIAWRDVANALVGSAPADLHMIVIEFRLSRAMLALLAGTGLAVAGTISQTVMRNPLAEPGVLGINAGAALVASVVIILFADVSPTILPWAGFAGAVTMAAAVYALAWKRGTSSLRIILVGIGLSAMAGAGTSFLTAFGNVMDVQRAMIWLSGSVYGADWTKVKSLLLWLSVPLALTWFSCRQLDLIRFGDDVATGLGQKVNLVRAFLILLCTLISGATVAMVGLVGFVGLIAPHVARRIVGPAHRSLIPVAALTGSLLLLVADIIGRTVIAPAQLPAGIVTALLGAPFFAYLLKGRRHA</sequence>
<evidence type="ECO:0000256" key="1">
    <source>
        <dbReference type="ARBA" id="ARBA00004651"/>
    </source>
</evidence>
<feature type="transmembrane region" description="Helical" evidence="8">
    <location>
        <begin position="272"/>
        <end position="294"/>
    </location>
</feature>
<dbReference type="GO" id="GO:0022857">
    <property type="term" value="F:transmembrane transporter activity"/>
    <property type="evidence" value="ECO:0007669"/>
    <property type="project" value="InterPro"/>
</dbReference>
<keyword evidence="6 8" id="KW-1133">Transmembrane helix</keyword>
<feature type="transmembrane region" description="Helical" evidence="8">
    <location>
        <begin position="53"/>
        <end position="73"/>
    </location>
</feature>
<evidence type="ECO:0000256" key="2">
    <source>
        <dbReference type="ARBA" id="ARBA00007935"/>
    </source>
</evidence>
<dbReference type="GO" id="GO:0005886">
    <property type="term" value="C:plasma membrane"/>
    <property type="evidence" value="ECO:0007669"/>
    <property type="project" value="UniProtKB-SubCell"/>
</dbReference>
<accession>A0A7Z7BNC2</accession>
<dbReference type="RefSeq" id="WP_080813694.1">
    <property type="nucleotide sequence ID" value="NZ_CP116684.1"/>
</dbReference>
<evidence type="ECO:0000256" key="4">
    <source>
        <dbReference type="ARBA" id="ARBA00022475"/>
    </source>
</evidence>
<evidence type="ECO:0000256" key="8">
    <source>
        <dbReference type="SAM" id="Phobius"/>
    </source>
</evidence>
<keyword evidence="7 8" id="KW-0472">Membrane</keyword>
<keyword evidence="3" id="KW-0813">Transport</keyword>
<feature type="transmembrane region" description="Helical" evidence="8">
    <location>
        <begin position="230"/>
        <end position="260"/>
    </location>
</feature>
<evidence type="ECO:0000256" key="6">
    <source>
        <dbReference type="ARBA" id="ARBA00022989"/>
    </source>
</evidence>
<evidence type="ECO:0000256" key="7">
    <source>
        <dbReference type="ARBA" id="ARBA00023136"/>
    </source>
</evidence>
<name>A0A7Z7BNC2_9HYPH</name>
<feature type="transmembrane region" description="Helical" evidence="8">
    <location>
        <begin position="142"/>
        <end position="162"/>
    </location>
</feature>
<comment type="subcellular location">
    <subcellularLocation>
        <location evidence="1">Cell membrane</location>
        <topology evidence="1">Multi-pass membrane protein</topology>
    </subcellularLocation>
</comment>
<evidence type="ECO:0000313" key="10">
    <source>
        <dbReference type="Proteomes" id="UP000198917"/>
    </source>
</evidence>
<dbReference type="PANTHER" id="PTHR30472:SF24">
    <property type="entry name" value="FERRIC ENTEROBACTIN TRANSPORT SYSTEM PERMEASE PROTEIN FEPG"/>
    <property type="match status" value="1"/>
</dbReference>
<dbReference type="PANTHER" id="PTHR30472">
    <property type="entry name" value="FERRIC ENTEROBACTIN TRANSPORT SYSTEM PERMEASE PROTEIN"/>
    <property type="match status" value="1"/>
</dbReference>
<feature type="transmembrane region" description="Helical" evidence="8">
    <location>
        <begin position="300"/>
        <end position="318"/>
    </location>
</feature>
<dbReference type="Proteomes" id="UP000198917">
    <property type="component" value="Unassembled WGS sequence"/>
</dbReference>
<evidence type="ECO:0000313" key="9">
    <source>
        <dbReference type="EMBL" id="SDJ78506.1"/>
    </source>
</evidence>
<dbReference type="Pfam" id="PF01032">
    <property type="entry name" value="FecCD"/>
    <property type="match status" value="1"/>
</dbReference>
<keyword evidence="5 8" id="KW-0812">Transmembrane</keyword>
<protein>
    <submittedName>
        <fullName evidence="9">Iron complex transport system permease protein</fullName>
    </submittedName>
</protein>
<feature type="transmembrane region" description="Helical" evidence="8">
    <location>
        <begin position="111"/>
        <end position="130"/>
    </location>
</feature>
<comment type="caution">
    <text evidence="9">The sequence shown here is derived from an EMBL/GenBank/DDBJ whole genome shotgun (WGS) entry which is preliminary data.</text>
</comment>
<proteinExistence type="inferred from homology"/>
<evidence type="ECO:0000256" key="5">
    <source>
        <dbReference type="ARBA" id="ARBA00022692"/>
    </source>
</evidence>
<dbReference type="CDD" id="cd06550">
    <property type="entry name" value="TM_ABC_iron-siderophores_like"/>
    <property type="match status" value="1"/>
</dbReference>
<dbReference type="AlphaFoldDB" id="A0A7Z7BNC2"/>
<comment type="similarity">
    <text evidence="2">Belongs to the binding-protein-dependent transport system permease family. FecCD subfamily.</text>
</comment>
<dbReference type="EMBL" id="FNEW01000002">
    <property type="protein sequence ID" value="SDJ78506.1"/>
    <property type="molecule type" value="Genomic_DNA"/>
</dbReference>
<feature type="transmembrane region" description="Helical" evidence="8">
    <location>
        <begin position="85"/>
        <end position="105"/>
    </location>
</feature>
<dbReference type="InterPro" id="IPR037294">
    <property type="entry name" value="ABC_BtuC-like"/>
</dbReference>
<dbReference type="InterPro" id="IPR000522">
    <property type="entry name" value="ABC_transptr_permease_BtuC"/>
</dbReference>
<gene>
    <name evidence="9" type="ORF">SAMN05428983_2811</name>
</gene>
<reference evidence="9 10" key="1">
    <citation type="submission" date="2016-10" db="EMBL/GenBank/DDBJ databases">
        <authorList>
            <person name="Varghese N."/>
            <person name="Submissions S."/>
        </authorList>
    </citation>
    <scope>NUCLEOTIDE SEQUENCE [LARGE SCALE GENOMIC DNA]</scope>
    <source>
        <strain evidence="9 10">PDC82</strain>
    </source>
</reference>
<dbReference type="FunFam" id="1.10.3470.10:FF:000001">
    <property type="entry name" value="Vitamin B12 ABC transporter permease BtuC"/>
    <property type="match status" value="1"/>
</dbReference>
<keyword evidence="4" id="KW-1003">Cell membrane</keyword>
<dbReference type="Gene3D" id="1.10.3470.10">
    <property type="entry name" value="ABC transporter involved in vitamin B12 uptake, BtuC"/>
    <property type="match status" value="1"/>
</dbReference>